<dbReference type="InterPro" id="IPR056280">
    <property type="entry name" value="AIPP2-like_SPOC"/>
</dbReference>
<feature type="region of interest" description="Disordered" evidence="7">
    <location>
        <begin position="137"/>
        <end position="168"/>
    </location>
</feature>
<dbReference type="InterPro" id="IPR011011">
    <property type="entry name" value="Znf_FYVE_PHD"/>
</dbReference>
<dbReference type="InterPro" id="IPR001965">
    <property type="entry name" value="Znf_PHD"/>
</dbReference>
<keyword evidence="5" id="KW-0804">Transcription</keyword>
<feature type="region of interest" description="Disordered" evidence="7">
    <location>
        <begin position="514"/>
        <end position="568"/>
    </location>
</feature>
<dbReference type="PROSITE" id="PS50016">
    <property type="entry name" value="ZF_PHD_2"/>
    <property type="match status" value="1"/>
</dbReference>
<dbReference type="InterPro" id="IPR013083">
    <property type="entry name" value="Znf_RING/FYVE/PHD"/>
</dbReference>
<dbReference type="InterPro" id="IPR049914">
    <property type="entry name" value="PHD1-3/5-6"/>
</dbReference>
<evidence type="ECO:0000256" key="3">
    <source>
        <dbReference type="ARBA" id="ARBA00022833"/>
    </source>
</evidence>
<evidence type="ECO:0000256" key="7">
    <source>
        <dbReference type="SAM" id="MobiDB-lite"/>
    </source>
</evidence>
<dbReference type="SMART" id="SM00249">
    <property type="entry name" value="PHD"/>
    <property type="match status" value="1"/>
</dbReference>
<feature type="region of interest" description="Disordered" evidence="7">
    <location>
        <begin position="1580"/>
        <end position="1620"/>
    </location>
</feature>
<evidence type="ECO:0000256" key="1">
    <source>
        <dbReference type="ARBA" id="ARBA00022723"/>
    </source>
</evidence>
<gene>
    <name evidence="9" type="ORF">KP509_09G080200</name>
</gene>
<keyword evidence="1" id="KW-0479">Metal-binding</keyword>
<dbReference type="EMBL" id="CM035414">
    <property type="protein sequence ID" value="KAH7430043.1"/>
    <property type="molecule type" value="Genomic_DNA"/>
</dbReference>
<proteinExistence type="predicted"/>
<dbReference type="Proteomes" id="UP000825935">
    <property type="component" value="Chromosome 9"/>
</dbReference>
<keyword evidence="3" id="KW-0862">Zinc</keyword>
<feature type="compositionally biased region" description="Polar residues" evidence="7">
    <location>
        <begin position="156"/>
        <end position="166"/>
    </location>
</feature>
<feature type="compositionally biased region" description="Basic and acidic residues" evidence="7">
    <location>
        <begin position="137"/>
        <end position="152"/>
    </location>
</feature>
<feature type="compositionally biased region" description="Basic and acidic residues" evidence="7">
    <location>
        <begin position="288"/>
        <end position="307"/>
    </location>
</feature>
<feature type="compositionally biased region" description="Polar residues" evidence="7">
    <location>
        <begin position="308"/>
        <end position="317"/>
    </location>
</feature>
<feature type="region of interest" description="Disordered" evidence="7">
    <location>
        <begin position="1724"/>
        <end position="1780"/>
    </location>
</feature>
<dbReference type="Gene3D" id="3.30.40.10">
    <property type="entry name" value="Zinc/RING finger domain, C3HC4 (zinc finger)"/>
    <property type="match status" value="1"/>
</dbReference>
<keyword evidence="4" id="KW-0805">Transcription regulation</keyword>
<dbReference type="SUPFAM" id="SSF57903">
    <property type="entry name" value="FYVE/PHD zinc finger"/>
    <property type="match status" value="1"/>
</dbReference>
<feature type="region of interest" description="Disordered" evidence="7">
    <location>
        <begin position="640"/>
        <end position="662"/>
    </location>
</feature>
<keyword evidence="2 6" id="KW-0863">Zinc-finger</keyword>
<name>A0A8T2U8F8_CERRI</name>
<feature type="domain" description="PHD-type" evidence="8">
    <location>
        <begin position="412"/>
        <end position="462"/>
    </location>
</feature>
<dbReference type="OrthoDB" id="787137at2759"/>
<dbReference type="PANTHER" id="PTHR33304">
    <property type="match status" value="1"/>
</dbReference>
<reference evidence="9" key="1">
    <citation type="submission" date="2021-08" db="EMBL/GenBank/DDBJ databases">
        <title>WGS assembly of Ceratopteris richardii.</title>
        <authorList>
            <person name="Marchant D.B."/>
            <person name="Chen G."/>
            <person name="Jenkins J."/>
            <person name="Shu S."/>
            <person name="Leebens-Mack J."/>
            <person name="Grimwood J."/>
            <person name="Schmutz J."/>
            <person name="Soltis P."/>
            <person name="Soltis D."/>
            <person name="Chen Z.-H."/>
        </authorList>
    </citation>
    <scope>NUCLEOTIDE SEQUENCE</scope>
    <source>
        <strain evidence="9">Whitten #5841</strain>
        <tissue evidence="9">Leaf</tissue>
    </source>
</reference>
<keyword evidence="10" id="KW-1185">Reference proteome</keyword>
<sequence>MVGSTEIACIGHTADLGANDSNFLTVQNDSEKKDEQVLLVIQNDEQLVEECIVPPRKDMGNTLEECRENDSFISEADIPASDKDNVNKEPEEAVKQLVRACPLSQDHIHNISLKDGLMPEESEKGLLENVKGFHSVDSVDSKDESHSQHVHVDNGSPKSQTSQGSTIRPHETVTELHYVNLPNSIKQVQSSSGSENSDLRVASTNKILSETQYSVQEQQVIPPNELSKENKDTFKLQDAIVMSTHLDPMEVPRQNDNTSKIQVKLTSNTKGDLVSLVQAEKLSSAHSDLSDLPKQDADTSKVQERDSSTNGELTLSPRQAGDTKLFCASVEGGDSADGKCKSVDTLKERSSSVQKEVGELQIEDANKDVQMEEQPDFTIQSLMEVDGPVGVETDVVVDVDSSDAKAASEDVVQVCDICGDVGIEDMLSICSDCNGAEHVYCYESLMAQVPEGQWQCDACKSKQKGSNASHTSADVGRTVTGKSSVSHITKKQCGNGSSRSRLLALLEKRKMPLDKRRPFKGPLSSQFPAKRSVVAGESTMGPSPKRQAMESSSMSSMPSSKSFLSRESSFKSPETGKVKFVSPAALIGTSCEGKGLSPAVGKLPNLAGSSTFTHLNSSANQAAHFSKGCFPNPGNLVNKASTSSQLTNPSMTTPSSSYVSRTPCTSKSSEVLPSFLLPSKSAPSKLQPISKTVKDFPDSFSQGFTKEGIQGSKGVLTARMSTKTSSFKLPKGVVTSESRLKNEVNSDLGKLQSSKVSCSEAVMVKATNNKQDDRSISGKKESACKAAYKAEAKTEPQSHAEICRGISSIDQLGKQELAEGCKALERLSAHSNMPTATCSNETKISSGHISLRKDPQPISAGQDVQIALQHLSSESMVRQESRMPDQHLSMKSLNNTRESTMQSTTLKAEETGSVQQAVYDDHMPQEKHLLEKSPALDFVSCLTLKSRECSSMGSSMYASVPGIHGHHACKDFIDSAKDSGCHVSRTGLSLEGIDMPKSDTSFLDNAVQPLQKTGETYPVTKPLMQMTPQTKLMSVERMVPAQDTGDEVQLQMQEQPRGSIVTSSKLLSVGLDPLLKKDTLDFKEQGADNSIHSSATVNKSAVGSSKVKIIDLNVDHNINSECTAVDTSAYVPDTAVLTPFTAPILPVPSKIKSTARFSDSLGLLSNTTAKVISTITSQTQESGKVYPEAQIVWQGIFDVTSTAGTQVNFYGLQAHPSNCALPKVREVARQLQPSLPLKELPRGSEHNSWPLHFQKVAPNSDNIALYFFASDKESYVQYYKPLVDRLIKFDLTLKGFIEDVELLIFPSSLLPLGSQCWNNFMFLWAVFRARKHPVKQHVVHNQTNGTKEVGRETNLKIAVQSGVPPFSWGNMEDRQVEGSGSKNSDVLQVPVKKTENPPSEIKGVNCERPIMEADPQVVTCQQKEPCRMEVQQPLLEPFSPEEKNTRAKSPSPSNVIVVQGQAADLTPIRFEGIPVAGSDVSLKTLSGLNFDKIDADSKFLASSAVDTNSLNLKGDHGEHVADVKLGGSTAVDTSSVPSNGEHGGTERLKHVGSLMVTSSPPKCPGPTERQDDLWISHRLNSEKGGRDRSHDKFDKPELQRLSKERDRDKPRDREKHKERDKDRSRRFSDYEWERERDKCRDRDRDKDRDRYRDRCKDRERDRERWRERDERERYYRDREWDRDKVGERNKGRERRDRESERERASAREWINRYRYRDVDGNYLRSGRHRYRHPRSHTPSRSPPGSRGRSPLRARGDRYHHRYYRSSCRSRSYSPSSDSDHCLVYTRPDTASRDLSKDSSAHKAKVSAVIAAKEESIVKNYSGKDYGMGDQGNISQRGSNSSSVCREHSIDVGRKFPIADLNLSPYEMEDFEEEVEGEVIMPAEVIEPSTTKNVDYVICNQREIFHHNGRANKETGECSISAGKVVSYQSTEHLTHVSERTDSLSQSLVNDTSGPSLFPVGTSAEGSSSCLQFLPHDLYVEPSTTDLKLALGTKEQEFSETQVELPFYMQLLEPSQGNSRLGSQQPSLDVPMLSGQGELTLSLGIAENPKRALNTNLSLFR</sequence>
<feature type="region of interest" description="Disordered" evidence="7">
    <location>
        <begin position="284"/>
        <end position="317"/>
    </location>
</feature>
<evidence type="ECO:0000313" key="9">
    <source>
        <dbReference type="EMBL" id="KAH7430043.1"/>
    </source>
</evidence>
<feature type="compositionally biased region" description="Low complexity" evidence="7">
    <location>
        <begin position="1738"/>
        <end position="1752"/>
    </location>
</feature>
<evidence type="ECO:0000256" key="2">
    <source>
        <dbReference type="ARBA" id="ARBA00022771"/>
    </source>
</evidence>
<organism evidence="9 10">
    <name type="scientific">Ceratopteris richardii</name>
    <name type="common">Triangle waterfern</name>
    <dbReference type="NCBI Taxonomy" id="49495"/>
    <lineage>
        <taxon>Eukaryota</taxon>
        <taxon>Viridiplantae</taxon>
        <taxon>Streptophyta</taxon>
        <taxon>Embryophyta</taxon>
        <taxon>Tracheophyta</taxon>
        <taxon>Polypodiopsida</taxon>
        <taxon>Polypodiidae</taxon>
        <taxon>Polypodiales</taxon>
        <taxon>Pteridineae</taxon>
        <taxon>Pteridaceae</taxon>
        <taxon>Parkerioideae</taxon>
        <taxon>Ceratopteris</taxon>
    </lineage>
</organism>
<evidence type="ECO:0000256" key="6">
    <source>
        <dbReference type="PROSITE-ProRule" id="PRU00146"/>
    </source>
</evidence>
<evidence type="ECO:0000259" key="8">
    <source>
        <dbReference type="PROSITE" id="PS50016"/>
    </source>
</evidence>
<feature type="compositionally biased region" description="Low complexity" evidence="7">
    <location>
        <begin position="549"/>
        <end position="568"/>
    </location>
</feature>
<evidence type="ECO:0000256" key="4">
    <source>
        <dbReference type="ARBA" id="ARBA00023015"/>
    </source>
</evidence>
<feature type="region of interest" description="Disordered" evidence="7">
    <location>
        <begin position="1526"/>
        <end position="1547"/>
    </location>
</feature>
<evidence type="ECO:0000313" key="10">
    <source>
        <dbReference type="Proteomes" id="UP000825935"/>
    </source>
</evidence>
<protein>
    <recommendedName>
        <fullName evidence="8">PHD-type domain-containing protein</fullName>
    </recommendedName>
</protein>
<dbReference type="GO" id="GO:0008270">
    <property type="term" value="F:zinc ion binding"/>
    <property type="evidence" value="ECO:0007669"/>
    <property type="project" value="UniProtKB-KW"/>
</dbReference>
<dbReference type="InterPro" id="IPR019787">
    <property type="entry name" value="Znf_PHD-finger"/>
</dbReference>
<dbReference type="GO" id="GO:0034244">
    <property type="term" value="P:negative regulation of transcription elongation by RNA polymerase II"/>
    <property type="evidence" value="ECO:0007669"/>
    <property type="project" value="InterPro"/>
</dbReference>
<dbReference type="PANTHER" id="PTHR33304:SF9">
    <property type="entry name" value="RING_FYVE_PHD ZINC FINGER SUPERFAMILY PROTEIN"/>
    <property type="match status" value="1"/>
</dbReference>
<accession>A0A8T2U8F8</accession>
<dbReference type="GO" id="GO:0140566">
    <property type="term" value="F:histone reader activity"/>
    <property type="evidence" value="ECO:0007669"/>
    <property type="project" value="InterPro"/>
</dbReference>
<feature type="compositionally biased region" description="Basic residues" evidence="7">
    <location>
        <begin position="1725"/>
        <end position="1737"/>
    </location>
</feature>
<feature type="compositionally biased region" description="Low complexity" evidence="7">
    <location>
        <begin position="1764"/>
        <end position="1776"/>
    </location>
</feature>
<feature type="region of interest" description="Disordered" evidence="7">
    <location>
        <begin position="1555"/>
        <end position="1574"/>
    </location>
</feature>
<dbReference type="Pfam" id="PF23121">
    <property type="entry name" value="SPOC_AIPP2"/>
    <property type="match status" value="1"/>
</dbReference>
<comment type="caution">
    <text evidence="9">The sequence shown here is derived from an EMBL/GenBank/DDBJ whole genome shotgun (WGS) entry which is preliminary data.</text>
</comment>
<evidence type="ECO:0000256" key="5">
    <source>
        <dbReference type="ARBA" id="ARBA00023163"/>
    </source>
</evidence>